<feature type="transmembrane region" description="Helical" evidence="6">
    <location>
        <begin position="587"/>
        <end position="605"/>
    </location>
</feature>
<evidence type="ECO:0000313" key="8">
    <source>
        <dbReference type="EMBL" id="CAI0441693.1"/>
    </source>
</evidence>
<feature type="compositionally biased region" description="Polar residues" evidence="5">
    <location>
        <begin position="19"/>
        <end position="28"/>
    </location>
</feature>
<feature type="compositionally biased region" description="Polar residues" evidence="5">
    <location>
        <begin position="1"/>
        <end position="10"/>
    </location>
</feature>
<accession>A0AAV0M5Z8</accession>
<evidence type="ECO:0000259" key="7">
    <source>
        <dbReference type="PROSITE" id="PS51469"/>
    </source>
</evidence>
<gene>
    <name evidence="8" type="ORF">LITE_LOCUS26986</name>
</gene>
<comment type="subcellular location">
    <subcellularLocation>
        <location evidence="1">Membrane</location>
    </subcellularLocation>
</comment>
<dbReference type="Proteomes" id="UP001154282">
    <property type="component" value="Unassembled WGS sequence"/>
</dbReference>
<protein>
    <recommendedName>
        <fullName evidence="7">SUN domain-containing protein</fullName>
    </recommendedName>
</protein>
<reference evidence="8" key="1">
    <citation type="submission" date="2022-08" db="EMBL/GenBank/DDBJ databases">
        <authorList>
            <person name="Gutierrez-Valencia J."/>
        </authorList>
    </citation>
    <scope>NUCLEOTIDE SEQUENCE</scope>
</reference>
<feature type="compositionally biased region" description="Basic residues" evidence="5">
    <location>
        <begin position="52"/>
        <end position="61"/>
    </location>
</feature>
<dbReference type="SUPFAM" id="SSF49785">
    <property type="entry name" value="Galactose-binding domain-like"/>
    <property type="match status" value="1"/>
</dbReference>
<dbReference type="Pfam" id="PF07738">
    <property type="entry name" value="Sad1_UNC"/>
    <property type="match status" value="1"/>
</dbReference>
<feature type="transmembrane region" description="Helical" evidence="6">
    <location>
        <begin position="626"/>
        <end position="648"/>
    </location>
</feature>
<dbReference type="PROSITE" id="PS51469">
    <property type="entry name" value="SUN"/>
    <property type="match status" value="1"/>
</dbReference>
<proteinExistence type="predicted"/>
<dbReference type="InterPro" id="IPR008979">
    <property type="entry name" value="Galactose-bd-like_sf"/>
</dbReference>
<dbReference type="Gene3D" id="2.60.120.260">
    <property type="entry name" value="Galactose-binding domain-like"/>
    <property type="match status" value="1"/>
</dbReference>
<evidence type="ECO:0000256" key="3">
    <source>
        <dbReference type="ARBA" id="ARBA00022989"/>
    </source>
</evidence>
<keyword evidence="2 6" id="KW-0812">Transmembrane</keyword>
<dbReference type="InterPro" id="IPR045120">
    <property type="entry name" value="Suco/Slp1-like"/>
</dbReference>
<feature type="domain" description="SUN" evidence="7">
    <location>
        <begin position="214"/>
        <end position="374"/>
    </location>
</feature>
<evidence type="ECO:0000256" key="2">
    <source>
        <dbReference type="ARBA" id="ARBA00022692"/>
    </source>
</evidence>
<dbReference type="AlphaFoldDB" id="A0AAV0M5Z8"/>
<keyword evidence="4 6" id="KW-0472">Membrane</keyword>
<evidence type="ECO:0000256" key="4">
    <source>
        <dbReference type="ARBA" id="ARBA00023136"/>
    </source>
</evidence>
<organism evidence="8 9">
    <name type="scientific">Linum tenue</name>
    <dbReference type="NCBI Taxonomy" id="586396"/>
    <lineage>
        <taxon>Eukaryota</taxon>
        <taxon>Viridiplantae</taxon>
        <taxon>Streptophyta</taxon>
        <taxon>Embryophyta</taxon>
        <taxon>Tracheophyta</taxon>
        <taxon>Spermatophyta</taxon>
        <taxon>Magnoliopsida</taxon>
        <taxon>eudicotyledons</taxon>
        <taxon>Gunneridae</taxon>
        <taxon>Pentapetalae</taxon>
        <taxon>rosids</taxon>
        <taxon>fabids</taxon>
        <taxon>Malpighiales</taxon>
        <taxon>Linaceae</taxon>
        <taxon>Linum</taxon>
    </lineage>
</organism>
<keyword evidence="9" id="KW-1185">Reference proteome</keyword>
<evidence type="ECO:0000256" key="1">
    <source>
        <dbReference type="ARBA" id="ARBA00004370"/>
    </source>
</evidence>
<evidence type="ECO:0000256" key="5">
    <source>
        <dbReference type="SAM" id="MobiDB-lite"/>
    </source>
</evidence>
<feature type="region of interest" description="Disordered" evidence="5">
    <location>
        <begin position="1"/>
        <end position="61"/>
    </location>
</feature>
<feature type="region of interest" description="Disordered" evidence="5">
    <location>
        <begin position="92"/>
        <end position="116"/>
    </location>
</feature>
<name>A0AAV0M5Z8_9ROSI</name>
<comment type="caution">
    <text evidence="8">The sequence shown here is derived from an EMBL/GenBank/DDBJ whole genome shotgun (WGS) entry which is preliminary data.</text>
</comment>
<evidence type="ECO:0000256" key="6">
    <source>
        <dbReference type="SAM" id="Phobius"/>
    </source>
</evidence>
<dbReference type="GO" id="GO:0034975">
    <property type="term" value="P:protein folding in endoplasmic reticulum"/>
    <property type="evidence" value="ECO:0007669"/>
    <property type="project" value="TreeGrafter"/>
</dbReference>
<keyword evidence="3 6" id="KW-1133">Transmembrane helix</keyword>
<sequence>MKRQPRNSSTNKDDGGVSNGSFSVLNQTRCRESRSDDSKDDDDISSENSSSKNKKGRNGRGRRSLYELSLSLILLLWSLVFYTRLGLSHQNEGNSTGDGGNNKPVPSPISPVPYRGNYSPDGMVLKLNLSDSSVNNNAPAHLDFGSCKCSLPTINRTEEVLKSFLGDMVLVCSLRKPEELELGNLNELPGAKSHHSGAYLNLDEFRNITKQDKGPNVPNELANITHRLEPDGTEYNFASAMKGAKAVAYNKEAKGAGNILGKDHDKYLRNPCSVGEKFVVIELSEETLVDVVKIANFEHYSSNFKDFVLFGSLNYPTETWTPLGKFAAANVKQVQKFKLPEPKWARYLKLNLLSHYGSEFYCTLSVFEVYGVDAIERMLKDLLVPTKESTPSDSLELNAIEAPSSKSESNPSEKKRSSGPMVSKEGDSTGVGNKENSDDGQANGVKNTSGGALSEILDPLSEVRQMQSNRIPSDTVLKILVQKMRSLEVNLSLLEEYIKQMNRKQGDVLVEFDNEISRISSLVEISKTELSDLAKWKDEMDKGLGELESWKDGVSSRLEALGRENDMLRYDVQRVANDQASLENKELAVLIVSFFFMCFAIIKLISTRLSKLLGASSQPNKVRRAGGGGGGWVMILVSSSMTIFITLLSS</sequence>
<feature type="transmembrane region" description="Helical" evidence="6">
    <location>
        <begin position="64"/>
        <end position="82"/>
    </location>
</feature>
<dbReference type="PANTHER" id="PTHR12953">
    <property type="entry name" value="MEMBRANE PROTEIN CH1 RELATED"/>
    <property type="match status" value="1"/>
</dbReference>
<evidence type="ECO:0000313" key="9">
    <source>
        <dbReference type="Proteomes" id="UP001154282"/>
    </source>
</evidence>
<dbReference type="PANTHER" id="PTHR12953:SF3">
    <property type="entry name" value="SUN DOMAIN-CONTAINING PROTEIN 5"/>
    <property type="match status" value="1"/>
</dbReference>
<dbReference type="GO" id="GO:0016020">
    <property type="term" value="C:membrane"/>
    <property type="evidence" value="ECO:0007669"/>
    <property type="project" value="UniProtKB-SubCell"/>
</dbReference>
<dbReference type="EMBL" id="CAMGYJ010000007">
    <property type="protein sequence ID" value="CAI0441693.1"/>
    <property type="molecule type" value="Genomic_DNA"/>
</dbReference>
<dbReference type="GO" id="GO:0005737">
    <property type="term" value="C:cytoplasm"/>
    <property type="evidence" value="ECO:0007669"/>
    <property type="project" value="TreeGrafter"/>
</dbReference>
<feature type="region of interest" description="Disordered" evidence="5">
    <location>
        <begin position="387"/>
        <end position="451"/>
    </location>
</feature>
<dbReference type="InterPro" id="IPR012919">
    <property type="entry name" value="SUN_dom"/>
</dbReference>